<keyword evidence="10" id="KW-1185">Reference proteome</keyword>
<feature type="transmembrane region" description="Helical" evidence="7">
    <location>
        <begin position="328"/>
        <end position="354"/>
    </location>
</feature>
<evidence type="ECO:0000256" key="2">
    <source>
        <dbReference type="ARBA" id="ARBA00022448"/>
    </source>
</evidence>
<evidence type="ECO:0000256" key="4">
    <source>
        <dbReference type="ARBA" id="ARBA00022692"/>
    </source>
</evidence>
<evidence type="ECO:0000256" key="7">
    <source>
        <dbReference type="RuleBase" id="RU363032"/>
    </source>
</evidence>
<evidence type="ECO:0000259" key="8">
    <source>
        <dbReference type="PROSITE" id="PS50928"/>
    </source>
</evidence>
<accession>A0A5B8J6I1</accession>
<dbReference type="AlphaFoldDB" id="A0A5B8J6I1"/>
<comment type="similarity">
    <text evidence="7">Belongs to the binding-protein-dependent transport system permease family.</text>
</comment>
<dbReference type="KEGG" id="mans:FRW55_01015"/>
<keyword evidence="3" id="KW-1003">Cell membrane</keyword>
<feature type="transmembrane region" description="Helical" evidence="7">
    <location>
        <begin position="34"/>
        <end position="56"/>
    </location>
</feature>
<comment type="subcellular location">
    <subcellularLocation>
        <location evidence="1 7">Cell membrane</location>
        <topology evidence="1 7">Multi-pass membrane protein</topology>
    </subcellularLocation>
</comment>
<dbReference type="PANTHER" id="PTHR43386">
    <property type="entry name" value="OLIGOPEPTIDE TRANSPORT SYSTEM PERMEASE PROTEIN APPC"/>
    <property type="match status" value="1"/>
</dbReference>
<dbReference type="InterPro" id="IPR000515">
    <property type="entry name" value="MetI-like"/>
</dbReference>
<feature type="transmembrane region" description="Helical" evidence="7">
    <location>
        <begin position="290"/>
        <end position="308"/>
    </location>
</feature>
<evidence type="ECO:0000313" key="10">
    <source>
        <dbReference type="Proteomes" id="UP000318927"/>
    </source>
</evidence>
<dbReference type="Proteomes" id="UP000318927">
    <property type="component" value="Chromosome"/>
</dbReference>
<gene>
    <name evidence="9" type="ORF">FRW55_01015</name>
</gene>
<protein>
    <submittedName>
        <fullName evidence="9">ABC transporter permease subunit</fullName>
    </submittedName>
</protein>
<dbReference type="InterPro" id="IPR050366">
    <property type="entry name" value="BP-dependent_transpt_permease"/>
</dbReference>
<dbReference type="Gene3D" id="1.10.3720.10">
    <property type="entry name" value="MetI-like"/>
    <property type="match status" value="1"/>
</dbReference>
<sequence>MNNLFKLSSNKEELKNIINQDNSRFFVRFFSKKINLILTILLTLFFIWIILSLLFYPYKYNQVILNSHLSYNLPNVFNPYITKSFNYDSEYQLILRLASENKVEIVNTIYAENLVSLTYNPYKVINALSIENNNFEIIKFIPWFGTNQEGYDNYSIFINSFGLTILISLISCFIALLIGNSLGVFLAFKCNFNVSVDKLFISTISLIPSTLISIILFNIFGYQHWLATVILSIILIPVFFFSAYPDTKELKNNLLIDAYKVNGYSESKIIFNIILPRVLNKSISLICDQFTVAILILSSVSFFNVQGIKESLNIGNLFKYILDNFNDYYLTTLVIFGVCFYIVVLKILTINLYICSKVVIR</sequence>
<dbReference type="InterPro" id="IPR035906">
    <property type="entry name" value="MetI-like_sf"/>
</dbReference>
<dbReference type="GO" id="GO:0055085">
    <property type="term" value="P:transmembrane transport"/>
    <property type="evidence" value="ECO:0007669"/>
    <property type="project" value="InterPro"/>
</dbReference>
<evidence type="ECO:0000256" key="1">
    <source>
        <dbReference type="ARBA" id="ARBA00004651"/>
    </source>
</evidence>
<dbReference type="EMBL" id="CP042295">
    <property type="protein sequence ID" value="QDY86746.1"/>
    <property type="molecule type" value="Genomic_DNA"/>
</dbReference>
<keyword evidence="6 7" id="KW-0472">Membrane</keyword>
<reference evidence="9 10" key="1">
    <citation type="journal article" date="2019" name="Microbiol. Resour. Announc.">
        <title>Complete Genome Sequences of Three Mycoplasma anserisalpingitis (Mycoplasma sp. 1220) Strains.</title>
        <authorList>
            <person name="Grozner D."/>
            <person name="Forro B."/>
            <person name="Kovacs A.B."/>
            <person name="Marton S."/>
            <person name="Banyai K."/>
            <person name="Kreizinger Z."/>
            <person name="Sulyok K.M."/>
            <person name="Gyuranecz M."/>
        </authorList>
    </citation>
    <scope>NUCLEOTIDE SEQUENCE [LARGE SCALE GENOMIC DNA]</scope>
    <source>
        <strain evidence="9 10">ATCC:BAA-2147</strain>
    </source>
</reference>
<keyword evidence="4 7" id="KW-0812">Transmembrane</keyword>
<dbReference type="CDD" id="cd06261">
    <property type="entry name" value="TM_PBP2"/>
    <property type="match status" value="1"/>
</dbReference>
<dbReference type="PROSITE" id="PS50928">
    <property type="entry name" value="ABC_TM1"/>
    <property type="match status" value="1"/>
</dbReference>
<organism evidence="9 10">
    <name type="scientific">Mycoplasma anserisalpingitidis</name>
    <dbReference type="NCBI Taxonomy" id="519450"/>
    <lineage>
        <taxon>Bacteria</taxon>
        <taxon>Bacillati</taxon>
        <taxon>Mycoplasmatota</taxon>
        <taxon>Mollicutes</taxon>
        <taxon>Mycoplasmataceae</taxon>
        <taxon>Mycoplasma</taxon>
    </lineage>
</organism>
<dbReference type="RefSeq" id="WP_146368361.1">
    <property type="nucleotide sequence ID" value="NZ_CP042295.1"/>
</dbReference>
<dbReference type="SUPFAM" id="SSF161098">
    <property type="entry name" value="MetI-like"/>
    <property type="match status" value="1"/>
</dbReference>
<dbReference type="PANTHER" id="PTHR43386:SF1">
    <property type="entry name" value="D,D-DIPEPTIDE TRANSPORT SYSTEM PERMEASE PROTEIN DDPC-RELATED"/>
    <property type="match status" value="1"/>
</dbReference>
<keyword evidence="5 7" id="KW-1133">Transmembrane helix</keyword>
<feature type="transmembrane region" description="Helical" evidence="7">
    <location>
        <begin position="225"/>
        <end position="244"/>
    </location>
</feature>
<evidence type="ECO:0000256" key="5">
    <source>
        <dbReference type="ARBA" id="ARBA00022989"/>
    </source>
</evidence>
<evidence type="ECO:0000313" key="9">
    <source>
        <dbReference type="EMBL" id="QDY86746.1"/>
    </source>
</evidence>
<dbReference type="GO" id="GO:0005886">
    <property type="term" value="C:plasma membrane"/>
    <property type="evidence" value="ECO:0007669"/>
    <property type="project" value="UniProtKB-SubCell"/>
</dbReference>
<evidence type="ECO:0000256" key="3">
    <source>
        <dbReference type="ARBA" id="ARBA00022475"/>
    </source>
</evidence>
<feature type="transmembrane region" description="Helical" evidence="7">
    <location>
        <begin position="161"/>
        <end position="187"/>
    </location>
</feature>
<dbReference type="OrthoDB" id="398888at2"/>
<feature type="transmembrane region" description="Helical" evidence="7">
    <location>
        <begin position="199"/>
        <end position="219"/>
    </location>
</feature>
<evidence type="ECO:0000256" key="6">
    <source>
        <dbReference type="ARBA" id="ARBA00023136"/>
    </source>
</evidence>
<name>A0A5B8J6I1_9MOLU</name>
<feature type="domain" description="ABC transmembrane type-1" evidence="8">
    <location>
        <begin position="161"/>
        <end position="351"/>
    </location>
</feature>
<proteinExistence type="inferred from homology"/>
<keyword evidence="2 7" id="KW-0813">Transport</keyword>
<dbReference type="Pfam" id="PF00528">
    <property type="entry name" value="BPD_transp_1"/>
    <property type="match status" value="1"/>
</dbReference>